<organism evidence="2 3">
    <name type="scientific">Ovis aries</name>
    <name type="common">Sheep</name>
    <dbReference type="NCBI Taxonomy" id="9940"/>
    <lineage>
        <taxon>Eukaryota</taxon>
        <taxon>Metazoa</taxon>
        <taxon>Chordata</taxon>
        <taxon>Craniata</taxon>
        <taxon>Vertebrata</taxon>
        <taxon>Euteleostomi</taxon>
        <taxon>Mammalia</taxon>
        <taxon>Eutheria</taxon>
        <taxon>Laurasiatheria</taxon>
        <taxon>Artiodactyla</taxon>
        <taxon>Ruminantia</taxon>
        <taxon>Pecora</taxon>
        <taxon>Bovidae</taxon>
        <taxon>Caprinae</taxon>
        <taxon>Ovis</taxon>
    </lineage>
</organism>
<accession>A0A835ZRP8</accession>
<gene>
    <name evidence="2" type="ORF">JEQ12_007003</name>
</gene>
<sequence length="132" mass="14323">MTKGPTVRRGEGGVKVSVPQKSHSSTGEVTFTTKDVVLEKLHDYNTDVTDENGHGLWNLNGKERQGTDPDRSKVASPFPAGEAEAPWEGWIQAQAGSPGPQVGHKSPGSFVKARGCCHFHERDRSIPHRSPL</sequence>
<dbReference type="EMBL" id="JAEMGP010000016">
    <property type="protein sequence ID" value="KAG5199303.1"/>
    <property type="molecule type" value="Genomic_DNA"/>
</dbReference>
<dbReference type="AlphaFoldDB" id="A0A835ZRP8"/>
<feature type="compositionally biased region" description="Basic and acidic residues" evidence="1">
    <location>
        <begin position="61"/>
        <end position="73"/>
    </location>
</feature>
<comment type="caution">
    <text evidence="2">The sequence shown here is derived from an EMBL/GenBank/DDBJ whole genome shotgun (WGS) entry which is preliminary data.</text>
</comment>
<feature type="region of interest" description="Disordered" evidence="1">
    <location>
        <begin position="47"/>
        <end position="112"/>
    </location>
</feature>
<protein>
    <submittedName>
        <fullName evidence="2">Uncharacterized protein</fullName>
    </submittedName>
</protein>
<name>A0A835ZRP8_SHEEP</name>
<proteinExistence type="predicted"/>
<evidence type="ECO:0000256" key="1">
    <source>
        <dbReference type="SAM" id="MobiDB-lite"/>
    </source>
</evidence>
<feature type="region of interest" description="Disordered" evidence="1">
    <location>
        <begin position="1"/>
        <end position="27"/>
    </location>
</feature>
<evidence type="ECO:0000313" key="2">
    <source>
        <dbReference type="EMBL" id="KAG5199303.1"/>
    </source>
</evidence>
<evidence type="ECO:0000313" key="3">
    <source>
        <dbReference type="Proteomes" id="UP000664991"/>
    </source>
</evidence>
<reference evidence="2 3" key="1">
    <citation type="submission" date="2020-12" db="EMBL/GenBank/DDBJ databases">
        <title>De novo assembly of Tibetan sheep genome.</title>
        <authorList>
            <person name="Li X."/>
        </authorList>
    </citation>
    <scope>NUCLEOTIDE SEQUENCE [LARGE SCALE GENOMIC DNA]</scope>
    <source>
        <tissue evidence="2">Heart</tissue>
    </source>
</reference>
<dbReference type="Proteomes" id="UP000664991">
    <property type="component" value="Unassembled WGS sequence"/>
</dbReference>